<dbReference type="AlphaFoldDB" id="A0A5Y3V5Q1"/>
<reference evidence="1" key="1">
    <citation type="submission" date="2019-07" db="EMBL/GenBank/DDBJ databases">
        <authorList>
            <person name="Ashton P.M."/>
            <person name="Dallman T."/>
            <person name="Nair S."/>
            <person name="De Pinna E."/>
            <person name="Peters T."/>
            <person name="Grant K."/>
        </authorList>
    </citation>
    <scope>NUCLEOTIDE SEQUENCE [LARGE SCALE GENOMIC DNA]</scope>
    <source>
        <strain evidence="1">598112</strain>
    </source>
</reference>
<organism evidence="1">
    <name type="scientific">Salmonella enterica subsp. salamae</name>
    <dbReference type="NCBI Taxonomy" id="59202"/>
    <lineage>
        <taxon>Bacteria</taxon>
        <taxon>Pseudomonadati</taxon>
        <taxon>Pseudomonadota</taxon>
        <taxon>Gammaproteobacteria</taxon>
        <taxon>Enterobacterales</taxon>
        <taxon>Enterobacteriaceae</taxon>
        <taxon>Salmonella</taxon>
    </lineage>
</organism>
<accession>A0A5Y3V5Q1</accession>
<evidence type="ECO:0000313" key="1">
    <source>
        <dbReference type="EMBL" id="ECJ2328672.1"/>
    </source>
</evidence>
<proteinExistence type="predicted"/>
<dbReference type="Proteomes" id="UP000839824">
    <property type="component" value="Unassembled WGS sequence"/>
</dbReference>
<dbReference type="EMBL" id="AAIXRY010000075">
    <property type="protein sequence ID" value="ECJ2328672.1"/>
    <property type="molecule type" value="Genomic_DNA"/>
</dbReference>
<dbReference type="SUPFAM" id="SSF69279">
    <property type="entry name" value="Phage tail proteins"/>
    <property type="match status" value="2"/>
</dbReference>
<sequence>VNNGWQMRYHLSISPPLWRAGLRQNFRIFQQQDIQAISARLLHEAGVADWMPLFYEAHPAREFCVQYGETDLGFLTRLWAEEGIFFFERCGKAGPEQRLAVCDDVAGLTSAGALAFNPNTTTGGTTEYISDFHYRAKIRPSSVETQDYTFKTPGWPGYYNHDGENLNGQRT</sequence>
<feature type="non-terminal residue" evidence="1">
    <location>
        <position position="171"/>
    </location>
</feature>
<dbReference type="Gene3D" id="3.55.50.10">
    <property type="entry name" value="Baseplate protein-like domains"/>
    <property type="match status" value="1"/>
</dbReference>
<dbReference type="Gene3D" id="2.30.110.50">
    <property type="match status" value="1"/>
</dbReference>
<dbReference type="Gene3D" id="4.10.220.110">
    <property type="match status" value="1"/>
</dbReference>
<name>A0A5Y3V5Q1_SALER</name>
<dbReference type="Pfam" id="PF05954">
    <property type="entry name" value="Phage_GPD"/>
    <property type="match status" value="1"/>
</dbReference>
<gene>
    <name evidence="1" type="ORF">FNJ06_24425</name>
</gene>
<feature type="non-terminal residue" evidence="1">
    <location>
        <position position="1"/>
    </location>
</feature>
<protein>
    <submittedName>
        <fullName evidence="1">Type VI secretion system tip protein VgrG</fullName>
    </submittedName>
</protein>
<comment type="caution">
    <text evidence="1">The sequence shown here is derived from an EMBL/GenBank/DDBJ whole genome shotgun (WGS) entry which is preliminary data.</text>
</comment>